<name>A0A1Z4JFL6_LEPBY</name>
<protein>
    <recommendedName>
        <fullName evidence="3">EcsC family protein</fullName>
    </recommendedName>
</protein>
<keyword evidence="2" id="KW-1185">Reference proteome</keyword>
<evidence type="ECO:0000313" key="2">
    <source>
        <dbReference type="Proteomes" id="UP000217895"/>
    </source>
</evidence>
<evidence type="ECO:0008006" key="3">
    <source>
        <dbReference type="Google" id="ProtNLM"/>
    </source>
</evidence>
<evidence type="ECO:0000313" key="1">
    <source>
        <dbReference type="EMBL" id="BAY55520.1"/>
    </source>
</evidence>
<organism evidence="1 2">
    <name type="scientific">Leptolyngbya boryana NIES-2135</name>
    <dbReference type="NCBI Taxonomy" id="1973484"/>
    <lineage>
        <taxon>Bacteria</taxon>
        <taxon>Bacillati</taxon>
        <taxon>Cyanobacteriota</taxon>
        <taxon>Cyanophyceae</taxon>
        <taxon>Leptolyngbyales</taxon>
        <taxon>Leptolyngbyaceae</taxon>
        <taxon>Leptolyngbya group</taxon>
        <taxon>Leptolyngbya</taxon>
    </lineage>
</organism>
<dbReference type="AlphaFoldDB" id="A0A1Z4JFL6"/>
<dbReference type="EMBL" id="AP018203">
    <property type="protein sequence ID" value="BAY55520.1"/>
    <property type="molecule type" value="Genomic_DNA"/>
</dbReference>
<sequence>MAQPTSQKTGKNLLALPSTIAQHSLRLIRSFLPRLGHALDFVDTIPLLRNPIVRRFAGVLRLEWLLGLTGQVNLEKAEAEVKKLQQQFPNETPSQISHRLMVKKAIQAGGTGLVTSILPGFAVAFLALDIAATTALQTALVYEIAAAYGLNLRDTARKGEVLAIFGLALGGGNALKAGLKFLRNVPLAGAAIGASTNATILYSVGYAASRFYEAQIQEASEVPKTETLKTIQQQSEAYLNVAIAQQAIVDQVLAHMLLVSYPEKTWEDILPELKQLQLEPSSLKTIAAHLKSPQPLASLLDQLNCDFAAPLLAQCRRIAESTGGISQPEADVLNAIEQKCQTSFIDA</sequence>
<dbReference type="Proteomes" id="UP000217895">
    <property type="component" value="Chromosome"/>
</dbReference>
<gene>
    <name evidence="1" type="ORF">NIES2135_23440</name>
</gene>
<accession>A0A1Z4JFL6</accession>
<proteinExistence type="predicted"/>
<reference evidence="1 2" key="1">
    <citation type="submission" date="2017-06" db="EMBL/GenBank/DDBJ databases">
        <title>Genome sequencing of cyanobaciteial culture collection at National Institute for Environmental Studies (NIES).</title>
        <authorList>
            <person name="Hirose Y."/>
            <person name="Shimura Y."/>
            <person name="Fujisawa T."/>
            <person name="Nakamura Y."/>
            <person name="Kawachi M."/>
        </authorList>
    </citation>
    <scope>NUCLEOTIDE SEQUENCE [LARGE SCALE GENOMIC DNA]</scope>
    <source>
        <strain evidence="1 2">NIES-2135</strain>
    </source>
</reference>